<accession>A0A7X2RTB2</accession>
<dbReference type="InterPro" id="IPR010247">
    <property type="entry name" value="HutG_amidohyd"/>
</dbReference>
<dbReference type="EMBL" id="WLYI01000021">
    <property type="protein sequence ID" value="MTD20702.1"/>
    <property type="molecule type" value="Genomic_DNA"/>
</dbReference>
<gene>
    <name evidence="1" type="primary">hutG</name>
    <name evidence="1" type="ORF">GIR22_16365</name>
</gene>
<dbReference type="Proteomes" id="UP000431485">
    <property type="component" value="Unassembled WGS sequence"/>
</dbReference>
<sequence>MSTDQVFTLHQGSGPLLVSMPHVGTYLPPDIRAKLSPTGLAIDDTDWHIDSLYDFAIGLGASYLQPTCSRYVIDLNRPADGANLYPGQNTTGLFPLTTFDGVPLYLEGCEPDEAEEQRRLHMYWHPYHYALQAELARIKAKHGYALLWEAHSIRSVIPRLFEGSLPVFNFGTADGASCDLGVAQELLKHTQARLPDMPAVLNGRFKGGYITRTYGNPSQHVHAIQLELAQLSYMQEEPPYALDSKRVDRLKPVLSELLEHFIGFKPHDQLAASVRRVEVPAA</sequence>
<reference evidence="1 2" key="1">
    <citation type="submission" date="2019-11" db="EMBL/GenBank/DDBJ databases">
        <title>Pseudmonas karstica sp. nov. and Pseudomonas spelaei sp. nov. from caves.</title>
        <authorList>
            <person name="Zeman M."/>
        </authorList>
    </citation>
    <scope>NUCLEOTIDE SEQUENCE [LARGE SCALE GENOMIC DNA]</scope>
    <source>
        <strain evidence="1 2">CCM 7891</strain>
    </source>
</reference>
<dbReference type="Pfam" id="PF05013">
    <property type="entry name" value="FGase"/>
    <property type="match status" value="1"/>
</dbReference>
<keyword evidence="1" id="KW-0378">Hydrolase</keyword>
<dbReference type="NCBIfam" id="TIGR02017">
    <property type="entry name" value="hutG_amidohyd"/>
    <property type="match status" value="1"/>
</dbReference>
<dbReference type="RefSeq" id="WP_154744335.1">
    <property type="nucleotide sequence ID" value="NZ_JBHSTG010000003.1"/>
</dbReference>
<dbReference type="GO" id="GO:0050129">
    <property type="term" value="F:N-formylglutamate deformylase activity"/>
    <property type="evidence" value="ECO:0007669"/>
    <property type="project" value="UniProtKB-EC"/>
</dbReference>
<dbReference type="Gene3D" id="3.40.630.40">
    <property type="entry name" value="Zn-dependent exopeptidases"/>
    <property type="match status" value="1"/>
</dbReference>
<dbReference type="OrthoDB" id="8716700at2"/>
<proteinExistence type="predicted"/>
<dbReference type="SUPFAM" id="SSF53187">
    <property type="entry name" value="Zn-dependent exopeptidases"/>
    <property type="match status" value="1"/>
</dbReference>
<protein>
    <submittedName>
        <fullName evidence="1">N-formylglutamate deformylase</fullName>
        <ecNumber evidence="1">3.5.1.68</ecNumber>
    </submittedName>
</protein>
<evidence type="ECO:0000313" key="2">
    <source>
        <dbReference type="Proteomes" id="UP000431485"/>
    </source>
</evidence>
<name>A0A7X2RTB2_9PSED</name>
<dbReference type="AlphaFoldDB" id="A0A7X2RTB2"/>
<keyword evidence="2" id="KW-1185">Reference proteome</keyword>
<dbReference type="InterPro" id="IPR007709">
    <property type="entry name" value="N-FG_amidohydro"/>
</dbReference>
<dbReference type="EC" id="3.5.1.68" evidence="1"/>
<evidence type="ECO:0000313" key="1">
    <source>
        <dbReference type="EMBL" id="MTD20702.1"/>
    </source>
</evidence>
<comment type="caution">
    <text evidence="1">The sequence shown here is derived from an EMBL/GenBank/DDBJ whole genome shotgun (WGS) entry which is preliminary data.</text>
</comment>
<organism evidence="1 2">
    <name type="scientific">Pseudomonas karstica</name>
    <dbReference type="NCBI Taxonomy" id="1055468"/>
    <lineage>
        <taxon>Bacteria</taxon>
        <taxon>Pseudomonadati</taxon>
        <taxon>Pseudomonadota</taxon>
        <taxon>Gammaproteobacteria</taxon>
        <taxon>Pseudomonadales</taxon>
        <taxon>Pseudomonadaceae</taxon>
        <taxon>Pseudomonas</taxon>
    </lineage>
</organism>